<dbReference type="Proteomes" id="UP001519295">
    <property type="component" value="Unassembled WGS sequence"/>
</dbReference>
<gene>
    <name evidence="3" type="ORF">JOF36_003490</name>
</gene>
<dbReference type="SUPFAM" id="SSF54637">
    <property type="entry name" value="Thioesterase/thiol ester dehydrase-isomerase"/>
    <property type="match status" value="1"/>
</dbReference>
<feature type="domain" description="MaoC-like" evidence="2">
    <location>
        <begin position="22"/>
        <end position="96"/>
    </location>
</feature>
<proteinExistence type="inferred from homology"/>
<name>A0ABS4VWA7_9PSEU</name>
<dbReference type="RefSeq" id="WP_210027968.1">
    <property type="nucleotide sequence ID" value="NZ_JAGINU010000001.1"/>
</dbReference>
<dbReference type="InterPro" id="IPR002539">
    <property type="entry name" value="MaoC-like_dom"/>
</dbReference>
<protein>
    <submittedName>
        <fullName evidence="3">Acyl dehydratase</fullName>
    </submittedName>
</protein>
<evidence type="ECO:0000313" key="4">
    <source>
        <dbReference type="Proteomes" id="UP001519295"/>
    </source>
</evidence>
<organism evidence="3 4">
    <name type="scientific">Pseudonocardia parietis</name>
    <dbReference type="NCBI Taxonomy" id="570936"/>
    <lineage>
        <taxon>Bacteria</taxon>
        <taxon>Bacillati</taxon>
        <taxon>Actinomycetota</taxon>
        <taxon>Actinomycetes</taxon>
        <taxon>Pseudonocardiales</taxon>
        <taxon>Pseudonocardiaceae</taxon>
        <taxon>Pseudonocardia</taxon>
    </lineage>
</organism>
<dbReference type="InterPro" id="IPR029069">
    <property type="entry name" value="HotDog_dom_sf"/>
</dbReference>
<evidence type="ECO:0000256" key="1">
    <source>
        <dbReference type="ARBA" id="ARBA00005254"/>
    </source>
</evidence>
<dbReference type="Gene3D" id="3.10.129.10">
    <property type="entry name" value="Hotdog Thioesterase"/>
    <property type="match status" value="1"/>
</dbReference>
<sequence>MSPRVGDELPPWCLESVGAGPMARFAVLLADPNPIHLDPEAVRALGMGDRVVNQGPLNLAYLQNMLIGYTGGPDRIRELRLRFAANVFAGDRVVAGGRVTAVPGPAGPAGEQPVECEVWLDAFRPGDPGPVRVLSGTALVAVGGGTVDTAAPADQS</sequence>
<dbReference type="CDD" id="cd03441">
    <property type="entry name" value="R_hydratase_like"/>
    <property type="match status" value="1"/>
</dbReference>
<evidence type="ECO:0000259" key="2">
    <source>
        <dbReference type="Pfam" id="PF01575"/>
    </source>
</evidence>
<evidence type="ECO:0000313" key="3">
    <source>
        <dbReference type="EMBL" id="MBP2367794.1"/>
    </source>
</evidence>
<dbReference type="Pfam" id="PF01575">
    <property type="entry name" value="MaoC_dehydratas"/>
    <property type="match status" value="1"/>
</dbReference>
<reference evidence="3 4" key="1">
    <citation type="submission" date="2021-03" db="EMBL/GenBank/DDBJ databases">
        <title>Sequencing the genomes of 1000 actinobacteria strains.</title>
        <authorList>
            <person name="Klenk H.-P."/>
        </authorList>
    </citation>
    <scope>NUCLEOTIDE SEQUENCE [LARGE SCALE GENOMIC DNA]</scope>
    <source>
        <strain evidence="3 4">DSM 45256</strain>
    </source>
</reference>
<comment type="caution">
    <text evidence="3">The sequence shown here is derived from an EMBL/GenBank/DDBJ whole genome shotgun (WGS) entry which is preliminary data.</text>
</comment>
<accession>A0ABS4VWA7</accession>
<comment type="similarity">
    <text evidence="1">Belongs to the enoyl-CoA hydratase/isomerase family.</text>
</comment>
<keyword evidence="4" id="KW-1185">Reference proteome</keyword>
<dbReference type="EMBL" id="JAGINU010000001">
    <property type="protein sequence ID" value="MBP2367794.1"/>
    <property type="molecule type" value="Genomic_DNA"/>
</dbReference>